<dbReference type="EMBL" id="RDQH01000331">
    <property type="protein sequence ID" value="RXH98753.1"/>
    <property type="molecule type" value="Genomic_DNA"/>
</dbReference>
<dbReference type="Proteomes" id="UP000290289">
    <property type="component" value="Chromosome 5"/>
</dbReference>
<evidence type="ECO:0000313" key="2">
    <source>
        <dbReference type="Proteomes" id="UP000290289"/>
    </source>
</evidence>
<reference evidence="1 2" key="1">
    <citation type="submission" date="2018-10" db="EMBL/GenBank/DDBJ databases">
        <title>A high-quality apple genome assembly.</title>
        <authorList>
            <person name="Hu J."/>
        </authorList>
    </citation>
    <scope>NUCLEOTIDE SEQUENCE [LARGE SCALE GENOMIC DNA]</scope>
    <source>
        <strain evidence="2">cv. HFTH1</strain>
        <tissue evidence="1">Young leaf</tissue>
    </source>
</reference>
<proteinExistence type="predicted"/>
<dbReference type="AlphaFoldDB" id="A0A498JXR1"/>
<accession>A0A498JXR1</accession>
<protein>
    <submittedName>
        <fullName evidence="1">Uncharacterized protein</fullName>
    </submittedName>
</protein>
<gene>
    <name evidence="1" type="ORF">DVH24_011078</name>
</gene>
<name>A0A498JXR1_MALDO</name>
<sequence length="71" mass="8473">MHVATGNYENLIVAGITDPTKVGFFIKYFMNRIFRRSNRWDRLKKVENAKALLEVETWVLLQRQQLLYDGR</sequence>
<keyword evidence="2" id="KW-1185">Reference proteome</keyword>
<comment type="caution">
    <text evidence="1">The sequence shown here is derived from an EMBL/GenBank/DDBJ whole genome shotgun (WGS) entry which is preliminary data.</text>
</comment>
<evidence type="ECO:0000313" key="1">
    <source>
        <dbReference type="EMBL" id="RXH98753.1"/>
    </source>
</evidence>
<organism evidence="1 2">
    <name type="scientific">Malus domestica</name>
    <name type="common">Apple</name>
    <name type="synonym">Pyrus malus</name>
    <dbReference type="NCBI Taxonomy" id="3750"/>
    <lineage>
        <taxon>Eukaryota</taxon>
        <taxon>Viridiplantae</taxon>
        <taxon>Streptophyta</taxon>
        <taxon>Embryophyta</taxon>
        <taxon>Tracheophyta</taxon>
        <taxon>Spermatophyta</taxon>
        <taxon>Magnoliopsida</taxon>
        <taxon>eudicotyledons</taxon>
        <taxon>Gunneridae</taxon>
        <taxon>Pentapetalae</taxon>
        <taxon>rosids</taxon>
        <taxon>fabids</taxon>
        <taxon>Rosales</taxon>
        <taxon>Rosaceae</taxon>
        <taxon>Amygdaloideae</taxon>
        <taxon>Maleae</taxon>
        <taxon>Malus</taxon>
    </lineage>
</organism>